<organism evidence="1 2">
    <name type="scientific">Solitalea agri</name>
    <dbReference type="NCBI Taxonomy" id="2953739"/>
    <lineage>
        <taxon>Bacteria</taxon>
        <taxon>Pseudomonadati</taxon>
        <taxon>Bacteroidota</taxon>
        <taxon>Sphingobacteriia</taxon>
        <taxon>Sphingobacteriales</taxon>
        <taxon>Sphingobacteriaceae</taxon>
        <taxon>Solitalea</taxon>
    </lineage>
</organism>
<dbReference type="CDD" id="cd02440">
    <property type="entry name" value="AdoMet_MTases"/>
    <property type="match status" value="1"/>
</dbReference>
<name>A0A9X2F6G1_9SPHI</name>
<evidence type="ECO:0000313" key="1">
    <source>
        <dbReference type="EMBL" id="MCO4292758.1"/>
    </source>
</evidence>
<dbReference type="Proteomes" id="UP001155182">
    <property type="component" value="Unassembled WGS sequence"/>
</dbReference>
<dbReference type="PANTHER" id="PTHR43861:SF6">
    <property type="entry name" value="METHYLTRANSFERASE TYPE 11"/>
    <property type="match status" value="1"/>
</dbReference>
<dbReference type="Gene3D" id="3.40.50.150">
    <property type="entry name" value="Vaccinia Virus protein VP39"/>
    <property type="match status" value="1"/>
</dbReference>
<dbReference type="GO" id="GO:0032259">
    <property type="term" value="P:methylation"/>
    <property type="evidence" value="ECO:0007669"/>
    <property type="project" value="UniProtKB-KW"/>
</dbReference>
<keyword evidence="1" id="KW-0489">Methyltransferase</keyword>
<reference evidence="1" key="1">
    <citation type="submission" date="2022-06" db="EMBL/GenBank/DDBJ databases">
        <title>Solitalea sp. MAHUQ-68 isolated from rhizospheric soil.</title>
        <authorList>
            <person name="Huq M.A."/>
        </authorList>
    </citation>
    <scope>NUCLEOTIDE SEQUENCE</scope>
    <source>
        <strain evidence="1">MAHUQ-68</strain>
    </source>
</reference>
<dbReference type="SUPFAM" id="SSF53335">
    <property type="entry name" value="S-adenosyl-L-methionine-dependent methyltransferases"/>
    <property type="match status" value="1"/>
</dbReference>
<comment type="caution">
    <text evidence="1">The sequence shown here is derived from an EMBL/GenBank/DDBJ whole genome shotgun (WGS) entry which is preliminary data.</text>
</comment>
<dbReference type="RefSeq" id="WP_252587250.1">
    <property type="nucleotide sequence ID" value="NZ_JAMWYS010000028.1"/>
</dbReference>
<protein>
    <submittedName>
        <fullName evidence="1">Class I SAM-dependent methyltransferase</fullName>
    </submittedName>
</protein>
<dbReference type="PANTHER" id="PTHR43861">
    <property type="entry name" value="TRANS-ACONITATE 2-METHYLTRANSFERASE-RELATED"/>
    <property type="match status" value="1"/>
</dbReference>
<dbReference type="InterPro" id="IPR029063">
    <property type="entry name" value="SAM-dependent_MTases_sf"/>
</dbReference>
<dbReference type="EMBL" id="JAMWYS010000028">
    <property type="protein sequence ID" value="MCO4292758.1"/>
    <property type="molecule type" value="Genomic_DNA"/>
</dbReference>
<dbReference type="Pfam" id="PF13489">
    <property type="entry name" value="Methyltransf_23"/>
    <property type="match status" value="1"/>
</dbReference>
<evidence type="ECO:0000313" key="2">
    <source>
        <dbReference type="Proteomes" id="UP001155182"/>
    </source>
</evidence>
<proteinExistence type="predicted"/>
<dbReference type="AlphaFoldDB" id="A0A9X2F6G1"/>
<keyword evidence="1" id="KW-0808">Transferase</keyword>
<sequence>MEEILKSPINNNELTEFITATDYTVSGKEFSIKIDEATGLLVTTPRPEESDLGKYYESKDYISHTDGNKSLFEKVYNQVRNYSLKKKLKLVESKHAKATLLDIGCGTGAFLQTCKNAGWKVSGVEPGEKARTLAQFKVNENISPSLFDAGLNDKKFDVITMWHVLEHVPDLNQTIERLKQLLTSTGILIVAVPNYNSYDALHYGRFWAAYDVPRHLYHFSQQSIKEVFGNHGFGLTETKPMIFDSFYVSLLSEQYKTGRKKWFSAFLMGLESNIKAQQTGEYSSLIYILNRK</sequence>
<keyword evidence="2" id="KW-1185">Reference proteome</keyword>
<accession>A0A9X2F6G1</accession>
<gene>
    <name evidence="1" type="ORF">NF867_07785</name>
</gene>
<dbReference type="GO" id="GO:0008168">
    <property type="term" value="F:methyltransferase activity"/>
    <property type="evidence" value="ECO:0007669"/>
    <property type="project" value="UniProtKB-KW"/>
</dbReference>